<reference evidence="4" key="1">
    <citation type="submission" date="2012-12" db="EMBL/GenBank/DDBJ databases">
        <authorList>
            <person name="Hellsten U."/>
            <person name="Grimwood J."/>
            <person name="Chapman J.A."/>
            <person name="Shapiro H."/>
            <person name="Aerts A."/>
            <person name="Otillar R.P."/>
            <person name="Terry A.Y."/>
            <person name="Boore J.L."/>
            <person name="Simakov O."/>
            <person name="Marletaz F."/>
            <person name="Cho S.-J."/>
            <person name="Edsinger-Gonzales E."/>
            <person name="Havlak P."/>
            <person name="Kuo D.-H."/>
            <person name="Larsson T."/>
            <person name="Lv J."/>
            <person name="Arendt D."/>
            <person name="Savage R."/>
            <person name="Osoegawa K."/>
            <person name="de Jong P."/>
            <person name="Lindberg D.R."/>
            <person name="Seaver E.C."/>
            <person name="Weisblat D.A."/>
            <person name="Putnam N.H."/>
            <person name="Grigoriev I.V."/>
            <person name="Rokhsar D.S."/>
        </authorList>
    </citation>
    <scope>NUCLEOTIDE SEQUENCE</scope>
    <source>
        <strain evidence="4">I ESC-2004</strain>
    </source>
</reference>
<dbReference type="HOGENOM" id="CLU_566518_0_0_1"/>
<dbReference type="PANTHER" id="PTHR10704">
    <property type="entry name" value="CARBOHYDRATE SULFOTRANSFERASE"/>
    <property type="match status" value="1"/>
</dbReference>
<dbReference type="InterPro" id="IPR027417">
    <property type="entry name" value="P-loop_NTPase"/>
</dbReference>
<evidence type="ECO:0000313" key="3">
    <source>
        <dbReference type="EnsemblMetazoa" id="CapteP212753"/>
    </source>
</evidence>
<reference evidence="3" key="3">
    <citation type="submission" date="2015-06" db="UniProtKB">
        <authorList>
            <consortium name="EnsemblMetazoa"/>
        </authorList>
    </citation>
    <scope>IDENTIFICATION</scope>
</reference>
<dbReference type="EnsemblMetazoa" id="CapteT212753">
    <property type="protein sequence ID" value="CapteP212753"/>
    <property type="gene ID" value="CapteG212753"/>
</dbReference>
<dbReference type="OrthoDB" id="6410525at2759"/>
<organism evidence="2">
    <name type="scientific">Capitella teleta</name>
    <name type="common">Polychaete worm</name>
    <dbReference type="NCBI Taxonomy" id="283909"/>
    <lineage>
        <taxon>Eukaryota</taxon>
        <taxon>Metazoa</taxon>
        <taxon>Spiralia</taxon>
        <taxon>Lophotrochozoa</taxon>
        <taxon>Annelida</taxon>
        <taxon>Polychaeta</taxon>
        <taxon>Sedentaria</taxon>
        <taxon>Scolecida</taxon>
        <taxon>Capitellidae</taxon>
        <taxon>Capitella</taxon>
    </lineage>
</organism>
<keyword evidence="4" id="KW-1185">Reference proteome</keyword>
<dbReference type="Proteomes" id="UP000014760">
    <property type="component" value="Unassembled WGS sequence"/>
</dbReference>
<keyword evidence="1" id="KW-1133">Transmembrane helix</keyword>
<dbReference type="AlphaFoldDB" id="R7UIY7"/>
<dbReference type="GO" id="GO:0001517">
    <property type="term" value="F:N-acetylglucosamine 6-O-sulfotransferase activity"/>
    <property type="evidence" value="ECO:0007669"/>
    <property type="project" value="TreeGrafter"/>
</dbReference>
<evidence type="ECO:0000313" key="2">
    <source>
        <dbReference type="EMBL" id="ELU06145.1"/>
    </source>
</evidence>
<name>R7UIY7_CAPTE</name>
<dbReference type="PANTHER" id="PTHR10704:SF44">
    <property type="entry name" value="LD35051P-RELATED"/>
    <property type="match status" value="1"/>
</dbReference>
<dbReference type="EMBL" id="AMQN01001267">
    <property type="status" value="NOT_ANNOTATED_CDS"/>
    <property type="molecule type" value="Genomic_DNA"/>
</dbReference>
<feature type="transmembrane region" description="Helical" evidence="1">
    <location>
        <begin position="20"/>
        <end position="38"/>
    </location>
</feature>
<dbReference type="GO" id="GO:0006044">
    <property type="term" value="P:N-acetylglucosamine metabolic process"/>
    <property type="evidence" value="ECO:0007669"/>
    <property type="project" value="TreeGrafter"/>
</dbReference>
<proteinExistence type="predicted"/>
<evidence type="ECO:0000256" key="1">
    <source>
        <dbReference type="SAM" id="Phobius"/>
    </source>
</evidence>
<protein>
    <submittedName>
        <fullName evidence="2 3">Uncharacterized protein</fullName>
    </submittedName>
</protein>
<dbReference type="SUPFAM" id="SSF52540">
    <property type="entry name" value="P-loop containing nucleoside triphosphate hydrolases"/>
    <property type="match status" value="1"/>
</dbReference>
<gene>
    <name evidence="2" type="ORF">CAPTEDRAFT_212753</name>
</gene>
<dbReference type="Gene3D" id="3.40.50.300">
    <property type="entry name" value="P-loop containing nucleotide triphosphate hydrolases"/>
    <property type="match status" value="1"/>
</dbReference>
<dbReference type="GO" id="GO:0006790">
    <property type="term" value="P:sulfur compound metabolic process"/>
    <property type="evidence" value="ECO:0007669"/>
    <property type="project" value="TreeGrafter"/>
</dbReference>
<evidence type="ECO:0000313" key="4">
    <source>
        <dbReference type="Proteomes" id="UP000014760"/>
    </source>
</evidence>
<accession>R7UIY7</accession>
<reference evidence="2 4" key="2">
    <citation type="journal article" date="2013" name="Nature">
        <title>Insights into bilaterian evolution from three spiralian genomes.</title>
        <authorList>
            <person name="Simakov O."/>
            <person name="Marletaz F."/>
            <person name="Cho S.J."/>
            <person name="Edsinger-Gonzales E."/>
            <person name="Havlak P."/>
            <person name="Hellsten U."/>
            <person name="Kuo D.H."/>
            <person name="Larsson T."/>
            <person name="Lv J."/>
            <person name="Arendt D."/>
            <person name="Savage R."/>
            <person name="Osoegawa K."/>
            <person name="de Jong P."/>
            <person name="Grimwood J."/>
            <person name="Chapman J.A."/>
            <person name="Shapiro H."/>
            <person name="Aerts A."/>
            <person name="Otillar R.P."/>
            <person name="Terry A.Y."/>
            <person name="Boore J.L."/>
            <person name="Grigoriev I.V."/>
            <person name="Lindberg D.R."/>
            <person name="Seaver E.C."/>
            <person name="Weisblat D.A."/>
            <person name="Putnam N.H."/>
            <person name="Rokhsar D.S."/>
        </authorList>
    </citation>
    <scope>NUCLEOTIDE SEQUENCE</scope>
    <source>
        <strain evidence="2 4">I ESC-2004</strain>
    </source>
</reference>
<dbReference type="InterPro" id="IPR051135">
    <property type="entry name" value="Gal/GlcNAc/GalNAc_ST"/>
</dbReference>
<keyword evidence="1" id="KW-0812">Transmembrane</keyword>
<dbReference type="EMBL" id="KB300949">
    <property type="protein sequence ID" value="ELU06145.1"/>
    <property type="molecule type" value="Genomic_DNA"/>
</dbReference>
<sequence length="485" mass="56604">MAVELKRCFWSFISRRMLHILGLVGLAFVSFNIIMLLSSSGDEYESSLLETYLDKTNLMNQELGGRFEPNDDIVQLVHVLAYQRTASSVLSHELGSLPGHFFTFEPVDMTFATLYGLDPGHSHPSNIFNDLDGHARYPDHDELEAIQWTLSTIFQCKMAMEWPAQFLLHHFTFRHDGYRRCIASPELYFGAVSSRYHERCLGHLKGICKGQYDSSSSRMHRCKKVMWTNGRYTTAKQFAQIKVDLTRDFNKTEILKFDSYFSCVSRVLPVLRRCAATWLDDVCRASRVRIVKTVRSGMETPGYFLKKFDNFKLIHLYRDPRGTVNSRFLSSWAASKDERKNVTRIAQRYCQNVLSDFWMRKSMELRFPDRILEVISDDFMSRPMYFVDEISKLLNLSQMVTNKFVQRLQKAGIINPPTPDTDSVTIETVTKAPSDITTKKMTVAEGRKLKGQHRIRKWEKMLDQDQLDEIRNMCHDFYRHIHIEW</sequence>
<keyword evidence="1" id="KW-0472">Membrane</keyword>